<name>A0A5C6AWT8_9BACT</name>
<gene>
    <name evidence="1" type="ORF">Pla100_04630</name>
</gene>
<comment type="caution">
    <text evidence="1">The sequence shown here is derived from an EMBL/GenBank/DDBJ whole genome shotgun (WGS) entry which is preliminary data.</text>
</comment>
<reference evidence="1 2" key="1">
    <citation type="submission" date="2019-02" db="EMBL/GenBank/DDBJ databases">
        <title>Deep-cultivation of Planctomycetes and their phenomic and genomic characterization uncovers novel biology.</title>
        <authorList>
            <person name="Wiegand S."/>
            <person name="Jogler M."/>
            <person name="Boedeker C."/>
            <person name="Pinto D."/>
            <person name="Vollmers J."/>
            <person name="Rivas-Marin E."/>
            <person name="Kohn T."/>
            <person name="Peeters S.H."/>
            <person name="Heuer A."/>
            <person name="Rast P."/>
            <person name="Oberbeckmann S."/>
            <person name="Bunk B."/>
            <person name="Jeske O."/>
            <person name="Meyerdierks A."/>
            <person name="Storesund J.E."/>
            <person name="Kallscheuer N."/>
            <person name="Luecker S."/>
            <person name="Lage O.M."/>
            <person name="Pohl T."/>
            <person name="Merkel B.J."/>
            <person name="Hornburger P."/>
            <person name="Mueller R.-W."/>
            <person name="Bruemmer F."/>
            <person name="Labrenz M."/>
            <person name="Spormann A.M."/>
            <person name="Op Den Camp H."/>
            <person name="Overmann J."/>
            <person name="Amann R."/>
            <person name="Jetten M.S.M."/>
            <person name="Mascher T."/>
            <person name="Medema M.H."/>
            <person name="Devos D.P."/>
            <person name="Kaster A.-K."/>
            <person name="Ovreas L."/>
            <person name="Rohde M."/>
            <person name="Galperin M.Y."/>
            <person name="Jogler C."/>
        </authorList>
    </citation>
    <scope>NUCLEOTIDE SEQUENCE [LARGE SCALE GENOMIC DNA]</scope>
    <source>
        <strain evidence="1 2">Pla100</strain>
    </source>
</reference>
<dbReference type="Proteomes" id="UP000316213">
    <property type="component" value="Unassembled WGS sequence"/>
</dbReference>
<proteinExistence type="predicted"/>
<protein>
    <submittedName>
        <fullName evidence="1">Uncharacterized protein</fullName>
    </submittedName>
</protein>
<evidence type="ECO:0000313" key="2">
    <source>
        <dbReference type="Proteomes" id="UP000316213"/>
    </source>
</evidence>
<sequence length="76" mass="8575">MDQSCCLRNLTYLLVLHSIFRPVSAVHQLHKPLRTMRSHTFAMAVGGLIGRNVRSEIGQSKRFEVVADSSCLHLLQ</sequence>
<organism evidence="1 2">
    <name type="scientific">Neorhodopirellula pilleata</name>
    <dbReference type="NCBI Taxonomy" id="2714738"/>
    <lineage>
        <taxon>Bacteria</taxon>
        <taxon>Pseudomonadati</taxon>
        <taxon>Planctomycetota</taxon>
        <taxon>Planctomycetia</taxon>
        <taxon>Pirellulales</taxon>
        <taxon>Pirellulaceae</taxon>
        <taxon>Neorhodopirellula</taxon>
    </lineage>
</organism>
<dbReference type="EMBL" id="SJPM01000001">
    <property type="protein sequence ID" value="TWU03536.1"/>
    <property type="molecule type" value="Genomic_DNA"/>
</dbReference>
<dbReference type="AlphaFoldDB" id="A0A5C6AWT8"/>
<accession>A0A5C6AWT8</accession>
<evidence type="ECO:0000313" key="1">
    <source>
        <dbReference type="EMBL" id="TWU03536.1"/>
    </source>
</evidence>
<keyword evidence="2" id="KW-1185">Reference proteome</keyword>